<dbReference type="PANTHER" id="PTHR42085:SF2">
    <property type="entry name" value="F-BOX DOMAIN-CONTAINING PROTEIN"/>
    <property type="match status" value="1"/>
</dbReference>
<evidence type="ECO:0000313" key="2">
    <source>
        <dbReference type="Proteomes" id="UP000011761"/>
    </source>
</evidence>
<evidence type="ECO:0000313" key="1">
    <source>
        <dbReference type="EMBL" id="EMC93655.1"/>
    </source>
</evidence>
<dbReference type="OMA" id="PLMERCV"/>
<dbReference type="EMBL" id="KB445560">
    <property type="protein sequence ID" value="EMC93655.1"/>
    <property type="molecule type" value="Genomic_DNA"/>
</dbReference>
<proteinExistence type="predicted"/>
<sequence>MQSPKLQADTAPFRLLNLPAEIWTQIIALAVIYKDPITITRSSRVKDQQELVRQPAITRTCRVLRLEALPLFYRHNTFEGWHVHHVQCPRDWLVAIGDANRKAMGSFRFCAQFSASFWEGKFARMGVKVVVEECGSCTQPVCQKEKDANLHGLKDMIVRFV</sequence>
<reference evidence="1 2" key="1">
    <citation type="journal article" date="2012" name="PLoS Pathog.">
        <title>Diverse lifestyles and strategies of plant pathogenesis encoded in the genomes of eighteen Dothideomycetes fungi.</title>
        <authorList>
            <person name="Ohm R.A."/>
            <person name="Feau N."/>
            <person name="Henrissat B."/>
            <person name="Schoch C.L."/>
            <person name="Horwitz B.A."/>
            <person name="Barry K.W."/>
            <person name="Condon B.J."/>
            <person name="Copeland A.C."/>
            <person name="Dhillon B."/>
            <person name="Glaser F."/>
            <person name="Hesse C.N."/>
            <person name="Kosti I."/>
            <person name="LaButti K."/>
            <person name="Lindquist E.A."/>
            <person name="Lucas S."/>
            <person name="Salamov A.A."/>
            <person name="Bradshaw R.E."/>
            <person name="Ciuffetti L."/>
            <person name="Hamelin R.C."/>
            <person name="Kema G.H.J."/>
            <person name="Lawrence C."/>
            <person name="Scott J.A."/>
            <person name="Spatafora J.W."/>
            <person name="Turgeon B.G."/>
            <person name="de Wit P.J.G.M."/>
            <person name="Zhong S."/>
            <person name="Goodwin S.B."/>
            <person name="Grigoriev I.V."/>
        </authorList>
    </citation>
    <scope>NUCLEOTIDE SEQUENCE [LARGE SCALE GENOMIC DNA]</scope>
    <source>
        <strain evidence="1 2">UAMH 10762</strain>
    </source>
</reference>
<accession>M2N4K4</accession>
<evidence type="ECO:0008006" key="3">
    <source>
        <dbReference type="Google" id="ProtNLM"/>
    </source>
</evidence>
<gene>
    <name evidence="1" type="ORF">BAUCODRAFT_37356</name>
</gene>
<dbReference type="RefSeq" id="XP_007679295.1">
    <property type="nucleotide sequence ID" value="XM_007681105.1"/>
</dbReference>
<protein>
    <recommendedName>
        <fullName evidence="3">F-box domain-containing protein</fullName>
    </recommendedName>
</protein>
<dbReference type="Proteomes" id="UP000011761">
    <property type="component" value="Unassembled WGS sequence"/>
</dbReference>
<dbReference type="InterPro" id="IPR038883">
    <property type="entry name" value="AN11006-like"/>
</dbReference>
<dbReference type="PANTHER" id="PTHR42085">
    <property type="entry name" value="F-BOX DOMAIN-CONTAINING PROTEIN"/>
    <property type="match status" value="1"/>
</dbReference>
<organism evidence="1 2">
    <name type="scientific">Baudoinia panamericana (strain UAMH 10762)</name>
    <name type="common">Angels' share fungus</name>
    <name type="synonym">Baudoinia compniacensis (strain UAMH 10762)</name>
    <dbReference type="NCBI Taxonomy" id="717646"/>
    <lineage>
        <taxon>Eukaryota</taxon>
        <taxon>Fungi</taxon>
        <taxon>Dikarya</taxon>
        <taxon>Ascomycota</taxon>
        <taxon>Pezizomycotina</taxon>
        <taxon>Dothideomycetes</taxon>
        <taxon>Dothideomycetidae</taxon>
        <taxon>Mycosphaerellales</taxon>
        <taxon>Teratosphaeriaceae</taxon>
        <taxon>Baudoinia</taxon>
    </lineage>
</organism>
<dbReference type="OrthoDB" id="3646601at2759"/>
<name>M2N4K4_BAUPA</name>
<dbReference type="AlphaFoldDB" id="M2N4K4"/>
<dbReference type="KEGG" id="bcom:BAUCODRAFT_37356"/>
<dbReference type="GeneID" id="19113225"/>
<dbReference type="eggNOG" id="ENOG502RG25">
    <property type="taxonomic scope" value="Eukaryota"/>
</dbReference>
<dbReference type="HOGENOM" id="CLU_1643386_0_0_1"/>
<keyword evidence="2" id="KW-1185">Reference proteome</keyword>